<evidence type="ECO:0000256" key="7">
    <source>
        <dbReference type="SAM" id="MobiDB-lite"/>
    </source>
</evidence>
<dbReference type="PANTHER" id="PTHR30576:SF0">
    <property type="entry name" value="UNDECAPRENYL-PHOSPHATE N-ACETYLGALACTOSAMINYL 1-PHOSPHATE TRANSFERASE-RELATED"/>
    <property type="match status" value="1"/>
</dbReference>
<dbReference type="InterPro" id="IPR003362">
    <property type="entry name" value="Bact_transf"/>
</dbReference>
<evidence type="ECO:0000256" key="3">
    <source>
        <dbReference type="ARBA" id="ARBA00022679"/>
    </source>
</evidence>
<gene>
    <name evidence="10" type="ORF">SAMN04488085_108174</name>
</gene>
<evidence type="ECO:0000259" key="9">
    <source>
        <dbReference type="Pfam" id="PF02397"/>
    </source>
</evidence>
<evidence type="ECO:0000313" key="11">
    <source>
        <dbReference type="Proteomes" id="UP000199152"/>
    </source>
</evidence>
<dbReference type="NCBIfam" id="TIGR03025">
    <property type="entry name" value="EPS_sugtrans"/>
    <property type="match status" value="1"/>
</dbReference>
<protein>
    <submittedName>
        <fullName evidence="10">Exopolysaccharide biosynthesis polyprenyl glycosylphosphotransferase</fullName>
    </submittedName>
</protein>
<dbReference type="EMBL" id="FOSW01000008">
    <property type="protein sequence ID" value="SFL25589.1"/>
    <property type="molecule type" value="Genomic_DNA"/>
</dbReference>
<evidence type="ECO:0000256" key="2">
    <source>
        <dbReference type="ARBA" id="ARBA00006464"/>
    </source>
</evidence>
<evidence type="ECO:0000256" key="6">
    <source>
        <dbReference type="ARBA" id="ARBA00023136"/>
    </source>
</evidence>
<feature type="transmembrane region" description="Helical" evidence="8">
    <location>
        <begin position="322"/>
        <end position="345"/>
    </location>
</feature>
<sequence length="502" mass="55052">MPLRHRRAVRELRPALTTDVATTGTSLDAELPQVRTPLEPGTRTAQAPTSWPVLPAPRRRTPARSSLLPATLLLLDVTAFATATLLTGAVNPKTVAVLALILLLFHNADLYRCRLSLSVLDDAPSIVGRALAAGAAAMVLGGLEDGVAGIARLKTAAVFAVLCLGGRAVAYGAIRTVRRHHRMQQRALILGAGTVAGALAGNLLSHPEYGLRPEGLLDDDPLLCLDERPVPVLGRYSDLCRILVENAIDVVIVTYGRIREPSAVDMLRACDRLSCEIFLVPRLYELHAVTRDTEVLWGVPLVRLHRAPFRTGSWTAKRAADAVLAALALGVFAPILAVCALLSWWETGSALFRQTRIGLDGRPFTLLKFCTLRPAVEAESATRWNIGEDGRLRPVGRFLRRTSLDELPQLWNVLRGDMSLVGPRPERPYFVGEFTRQFPWYMARHRVPVGLTGWAQVHGLRGNTSIADRARFDNFYIENWSMWGDIKILLRTVGQVLGAVGR</sequence>
<dbReference type="GO" id="GO:0016020">
    <property type="term" value="C:membrane"/>
    <property type="evidence" value="ECO:0007669"/>
    <property type="project" value="UniProtKB-SubCell"/>
</dbReference>
<comment type="subcellular location">
    <subcellularLocation>
        <location evidence="1">Membrane</location>
        <topology evidence="1">Multi-pass membrane protein</topology>
    </subcellularLocation>
</comment>
<dbReference type="Proteomes" id="UP000199152">
    <property type="component" value="Unassembled WGS sequence"/>
</dbReference>
<keyword evidence="6 8" id="KW-0472">Membrane</keyword>
<evidence type="ECO:0000256" key="4">
    <source>
        <dbReference type="ARBA" id="ARBA00022692"/>
    </source>
</evidence>
<dbReference type="Gene3D" id="3.40.50.720">
    <property type="entry name" value="NAD(P)-binding Rossmann-like Domain"/>
    <property type="match status" value="1"/>
</dbReference>
<comment type="similarity">
    <text evidence="2">Belongs to the bacterial sugar transferase family.</text>
</comment>
<keyword evidence="5 8" id="KW-1133">Transmembrane helix</keyword>
<keyword evidence="3 10" id="KW-0808">Transferase</keyword>
<dbReference type="STRING" id="504800.SAMN04488085_108174"/>
<feature type="transmembrane region" description="Helical" evidence="8">
    <location>
        <begin position="67"/>
        <end position="88"/>
    </location>
</feature>
<dbReference type="Pfam" id="PF02397">
    <property type="entry name" value="Bac_transf"/>
    <property type="match status" value="1"/>
</dbReference>
<feature type="region of interest" description="Disordered" evidence="7">
    <location>
        <begin position="37"/>
        <end position="58"/>
    </location>
</feature>
<name>A0A1I4G6Y2_9ACTN</name>
<feature type="domain" description="Bacterial sugar transferase" evidence="9">
    <location>
        <begin position="317"/>
        <end position="497"/>
    </location>
</feature>
<accession>A0A1I4G6Y2</accession>
<dbReference type="GO" id="GO:0016780">
    <property type="term" value="F:phosphotransferase activity, for other substituted phosphate groups"/>
    <property type="evidence" value="ECO:0007669"/>
    <property type="project" value="TreeGrafter"/>
</dbReference>
<evidence type="ECO:0000313" key="10">
    <source>
        <dbReference type="EMBL" id="SFL25589.1"/>
    </source>
</evidence>
<dbReference type="InterPro" id="IPR017475">
    <property type="entry name" value="EPS_sugar_tfrase"/>
</dbReference>
<keyword evidence="4 8" id="KW-0812">Transmembrane</keyword>
<evidence type="ECO:0000256" key="8">
    <source>
        <dbReference type="SAM" id="Phobius"/>
    </source>
</evidence>
<dbReference type="Pfam" id="PF13727">
    <property type="entry name" value="CoA_binding_3"/>
    <property type="match status" value="1"/>
</dbReference>
<dbReference type="RefSeq" id="WP_177212793.1">
    <property type="nucleotide sequence ID" value="NZ_FOSW01000008.1"/>
</dbReference>
<dbReference type="InterPro" id="IPR036291">
    <property type="entry name" value="NAD(P)-bd_dom_sf"/>
</dbReference>
<dbReference type="PANTHER" id="PTHR30576">
    <property type="entry name" value="COLANIC BIOSYNTHESIS UDP-GLUCOSE LIPID CARRIER TRANSFERASE"/>
    <property type="match status" value="1"/>
</dbReference>
<reference evidence="10 11" key="1">
    <citation type="submission" date="2016-10" db="EMBL/GenBank/DDBJ databases">
        <authorList>
            <person name="de Groot N.N."/>
        </authorList>
    </citation>
    <scope>NUCLEOTIDE SEQUENCE [LARGE SCALE GENOMIC DNA]</scope>
    <source>
        <strain evidence="10 11">DSM 45317</strain>
    </source>
</reference>
<keyword evidence="11" id="KW-1185">Reference proteome</keyword>
<proteinExistence type="inferred from homology"/>
<evidence type="ECO:0000256" key="5">
    <source>
        <dbReference type="ARBA" id="ARBA00022989"/>
    </source>
</evidence>
<feature type="transmembrane region" description="Helical" evidence="8">
    <location>
        <begin position="155"/>
        <end position="174"/>
    </location>
</feature>
<dbReference type="InParanoid" id="A0A1I4G6Y2"/>
<evidence type="ECO:0000256" key="1">
    <source>
        <dbReference type="ARBA" id="ARBA00004141"/>
    </source>
</evidence>
<dbReference type="SUPFAM" id="SSF51735">
    <property type="entry name" value="NAD(P)-binding Rossmann-fold domains"/>
    <property type="match status" value="1"/>
</dbReference>
<organism evidence="10 11">
    <name type="scientific">Geodermatophilus ruber</name>
    <dbReference type="NCBI Taxonomy" id="504800"/>
    <lineage>
        <taxon>Bacteria</taxon>
        <taxon>Bacillati</taxon>
        <taxon>Actinomycetota</taxon>
        <taxon>Actinomycetes</taxon>
        <taxon>Geodermatophilales</taxon>
        <taxon>Geodermatophilaceae</taxon>
        <taxon>Geodermatophilus</taxon>
    </lineage>
</organism>
<dbReference type="AlphaFoldDB" id="A0A1I4G6Y2"/>